<reference evidence="2" key="1">
    <citation type="submission" date="2018-03" db="EMBL/GenBank/DDBJ databases">
        <title>Gramella fulva sp. nov., isolated from a dry surface of tidal flat.</title>
        <authorList>
            <person name="Hwang S.H."/>
            <person name="Hwang W.M."/>
            <person name="Kang K."/>
            <person name="Ahn T.-Y."/>
        </authorList>
    </citation>
    <scope>NUCLEOTIDE SEQUENCE [LARGE SCALE GENOMIC DNA]</scope>
    <source>
        <strain evidence="2">SH35</strain>
    </source>
</reference>
<sequence>MSGNKIHIGYPKTATTYLQQIIFPQLKNHTYINHAKFRGSGLNDLIWKADRSVNYEKLKKNYNKNNYFISFENLVGPYFQGSIMIDEIPYRLKKIFGDETRILISIRRQDELLKSLWIQYVHQGGTINFKNFITNPISGNNRIDLNAYNYLETYNRYVKVFGKENVKVLPYEFLNYEREKFIKILKDYFQTEDFNFNNRDIRNRSMSGYQIKLLRFFNRFLMSRVSEKYLIPPRIIHQNDLRHKWQKSNFLRVGNTFEAEDLKLSNSILKMYMHSNKELDTIVKLGLSKFEYY</sequence>
<accession>A0A2R3Z0R9</accession>
<protein>
    <recommendedName>
        <fullName evidence="3">Sulfotransferase domain-containing protein</fullName>
    </recommendedName>
</protein>
<dbReference type="EMBL" id="CP028136">
    <property type="protein sequence ID" value="AVR43846.1"/>
    <property type="molecule type" value="Genomic_DNA"/>
</dbReference>
<dbReference type="KEGG" id="grs:C7S20_00355"/>
<dbReference type="InterPro" id="IPR027417">
    <property type="entry name" value="P-loop_NTPase"/>
</dbReference>
<dbReference type="SUPFAM" id="SSF52540">
    <property type="entry name" value="P-loop containing nucleoside triphosphate hydrolases"/>
    <property type="match status" value="1"/>
</dbReference>
<dbReference type="Proteomes" id="UP000241507">
    <property type="component" value="Chromosome"/>
</dbReference>
<evidence type="ECO:0000313" key="2">
    <source>
        <dbReference type="Proteomes" id="UP000241507"/>
    </source>
</evidence>
<dbReference type="OrthoDB" id="1429617at2"/>
<dbReference type="RefSeq" id="WP_107010633.1">
    <property type="nucleotide sequence ID" value="NZ_CP028136.1"/>
</dbReference>
<dbReference type="AlphaFoldDB" id="A0A2R3Z0R9"/>
<evidence type="ECO:0000313" key="1">
    <source>
        <dbReference type="EMBL" id="AVR43846.1"/>
    </source>
</evidence>
<keyword evidence="2" id="KW-1185">Reference proteome</keyword>
<proteinExistence type="predicted"/>
<name>A0A2R3Z0R9_9FLAO</name>
<evidence type="ECO:0008006" key="3">
    <source>
        <dbReference type="Google" id="ProtNLM"/>
    </source>
</evidence>
<gene>
    <name evidence="1" type="ORF">C7S20_00355</name>
</gene>
<dbReference type="Gene3D" id="3.40.50.300">
    <property type="entry name" value="P-loop containing nucleotide triphosphate hydrolases"/>
    <property type="match status" value="1"/>
</dbReference>
<organism evidence="1 2">
    <name type="scientific">Christiangramia fulva</name>
    <dbReference type="NCBI Taxonomy" id="2126553"/>
    <lineage>
        <taxon>Bacteria</taxon>
        <taxon>Pseudomonadati</taxon>
        <taxon>Bacteroidota</taxon>
        <taxon>Flavobacteriia</taxon>
        <taxon>Flavobacteriales</taxon>
        <taxon>Flavobacteriaceae</taxon>
        <taxon>Christiangramia</taxon>
    </lineage>
</organism>